<dbReference type="Pfam" id="PF11772">
    <property type="entry name" value="EpuA"/>
    <property type="match status" value="1"/>
</dbReference>
<keyword evidence="2" id="KW-1133">Transmembrane helix</keyword>
<keyword evidence="2" id="KW-0472">Membrane</keyword>
<dbReference type="AlphaFoldDB" id="A0A1H8H2T6"/>
<reference evidence="4" key="1">
    <citation type="submission" date="2016-10" db="EMBL/GenBank/DDBJ databases">
        <authorList>
            <person name="Varghese N."/>
            <person name="Submissions S."/>
        </authorList>
    </citation>
    <scope>NUCLEOTIDE SEQUENCE [LARGE SCALE GENOMIC DNA]</scope>
    <source>
        <strain evidence="4">B48,IBRC-M 10115,DSM 25386,CECT 8001</strain>
    </source>
</reference>
<proteinExistence type="predicted"/>
<keyword evidence="3" id="KW-0240">DNA-directed RNA polymerase</keyword>
<sequence length="87" mass="9852">MAVNSKQEALTREQVKKSKEKVKGQERKKVRVRLIPIWLRLLIIIALLALSTILGAAVGYGILGNGEPMDVFEKTTWMHMLDLVNHN</sequence>
<evidence type="ECO:0000256" key="2">
    <source>
        <dbReference type="SAM" id="Phobius"/>
    </source>
</evidence>
<dbReference type="RefSeq" id="WP_090748751.1">
    <property type="nucleotide sequence ID" value="NZ_FOBW01000014.1"/>
</dbReference>
<feature type="region of interest" description="Disordered" evidence="1">
    <location>
        <begin position="1"/>
        <end position="26"/>
    </location>
</feature>
<protein>
    <submittedName>
        <fullName evidence="3">DNA-directed RNA polymerase subunit beta</fullName>
    </submittedName>
</protein>
<dbReference type="GO" id="GO:0000428">
    <property type="term" value="C:DNA-directed RNA polymerase complex"/>
    <property type="evidence" value="ECO:0007669"/>
    <property type="project" value="UniProtKB-KW"/>
</dbReference>
<accession>A0A1H8H2T6</accession>
<dbReference type="Proteomes" id="UP000198553">
    <property type="component" value="Unassembled WGS sequence"/>
</dbReference>
<feature type="transmembrane region" description="Helical" evidence="2">
    <location>
        <begin position="37"/>
        <end position="63"/>
    </location>
</feature>
<dbReference type="InterPro" id="IPR024596">
    <property type="entry name" value="RNApol_su_b/EpuA"/>
</dbReference>
<dbReference type="EMBL" id="FOBW01000014">
    <property type="protein sequence ID" value="SEN50284.1"/>
    <property type="molecule type" value="Genomic_DNA"/>
</dbReference>
<keyword evidence="2" id="KW-0812">Transmembrane</keyword>
<keyword evidence="4" id="KW-1185">Reference proteome</keyword>
<evidence type="ECO:0000313" key="3">
    <source>
        <dbReference type="EMBL" id="SEN50284.1"/>
    </source>
</evidence>
<evidence type="ECO:0000256" key="1">
    <source>
        <dbReference type="SAM" id="MobiDB-lite"/>
    </source>
</evidence>
<organism evidence="3 4">
    <name type="scientific">Mesobacillus persicus</name>
    <dbReference type="NCBI Taxonomy" id="930146"/>
    <lineage>
        <taxon>Bacteria</taxon>
        <taxon>Bacillati</taxon>
        <taxon>Bacillota</taxon>
        <taxon>Bacilli</taxon>
        <taxon>Bacillales</taxon>
        <taxon>Bacillaceae</taxon>
        <taxon>Mesobacillus</taxon>
    </lineage>
</organism>
<dbReference type="OrthoDB" id="2300232at2"/>
<keyword evidence="3" id="KW-0804">Transcription</keyword>
<evidence type="ECO:0000313" key="4">
    <source>
        <dbReference type="Proteomes" id="UP000198553"/>
    </source>
</evidence>
<dbReference type="STRING" id="930146.SAMN05192533_11462"/>
<feature type="compositionally biased region" description="Basic and acidic residues" evidence="1">
    <location>
        <begin position="9"/>
        <end position="26"/>
    </location>
</feature>
<name>A0A1H8H2T6_9BACI</name>
<gene>
    <name evidence="3" type="ORF">SAMN05192533_11462</name>
</gene>